<dbReference type="PANTHER" id="PTHR19303:SF74">
    <property type="entry name" value="POGO TRANSPOSABLE ELEMENT WITH KRAB DOMAIN"/>
    <property type="match status" value="1"/>
</dbReference>
<dbReference type="InterPro" id="IPR050863">
    <property type="entry name" value="CenT-Element_Derived"/>
</dbReference>
<keyword evidence="3" id="KW-1185">Reference proteome</keyword>
<reference evidence="2" key="1">
    <citation type="journal article" date="2023" name="Insect Mol. Biol.">
        <title>Genome sequencing provides insights into the evolution of gene families encoding plant cell wall-degrading enzymes in longhorned beetles.</title>
        <authorList>
            <person name="Shin N.R."/>
            <person name="Okamura Y."/>
            <person name="Kirsch R."/>
            <person name="Pauchet Y."/>
        </authorList>
    </citation>
    <scope>NUCLEOTIDE SEQUENCE</scope>
    <source>
        <strain evidence="2">AMC_N1</strain>
    </source>
</reference>
<proteinExistence type="predicted"/>
<evidence type="ECO:0000313" key="3">
    <source>
        <dbReference type="Proteomes" id="UP001162162"/>
    </source>
</evidence>
<evidence type="ECO:0000313" key="2">
    <source>
        <dbReference type="EMBL" id="KAJ8940510.1"/>
    </source>
</evidence>
<name>A0AAV8XNI9_9CUCU</name>
<dbReference type="PANTHER" id="PTHR19303">
    <property type="entry name" value="TRANSPOSON"/>
    <property type="match status" value="1"/>
</dbReference>
<dbReference type="InterPro" id="IPR004875">
    <property type="entry name" value="DDE_SF_endonuclease_dom"/>
</dbReference>
<dbReference type="EMBL" id="JAPWTK010000424">
    <property type="protein sequence ID" value="KAJ8940510.1"/>
    <property type="molecule type" value="Genomic_DNA"/>
</dbReference>
<accession>A0AAV8XNI9</accession>
<dbReference type="Pfam" id="PF03184">
    <property type="entry name" value="DDE_1"/>
    <property type="match status" value="1"/>
</dbReference>
<dbReference type="GO" id="GO:0003677">
    <property type="term" value="F:DNA binding"/>
    <property type="evidence" value="ECO:0007669"/>
    <property type="project" value="TreeGrafter"/>
</dbReference>
<gene>
    <name evidence="2" type="ORF">NQ318_009603</name>
</gene>
<sequence>MERSPSLAIRKSEGLSLARAKGMKDKVAQFYNLLEDTLVTYNLQDKPNKIFIMDETGIQLINKPGKVVAIKGSKCVHSVTSKEKGETISLIACNNAGGVFLPPALMMKGVRSFDSQLNGLPPGTSIPTVETLTGIYSLAGFISKMDEGSLFATKAGKVLLILDGHSSHASYDVIQLTNENDIIILCLPSHTTQALESLDKSFFKPLKEYYKQEAQDWMVTNKEKKISRDSVGTVIGNAWKRAATSKNGISGFAATGIYPFNRNAIPDYFFSISDASFQINNATAV</sequence>
<dbReference type="Proteomes" id="UP001162162">
    <property type="component" value="Unassembled WGS sequence"/>
</dbReference>
<evidence type="ECO:0000259" key="1">
    <source>
        <dbReference type="Pfam" id="PF03184"/>
    </source>
</evidence>
<dbReference type="AlphaFoldDB" id="A0AAV8XNI9"/>
<comment type="caution">
    <text evidence="2">The sequence shown here is derived from an EMBL/GenBank/DDBJ whole genome shotgun (WGS) entry which is preliminary data.</text>
</comment>
<dbReference type="GO" id="GO:0005634">
    <property type="term" value="C:nucleus"/>
    <property type="evidence" value="ECO:0007669"/>
    <property type="project" value="TreeGrafter"/>
</dbReference>
<feature type="domain" description="DDE-1" evidence="1">
    <location>
        <begin position="152"/>
        <end position="249"/>
    </location>
</feature>
<organism evidence="2 3">
    <name type="scientific">Aromia moschata</name>
    <dbReference type="NCBI Taxonomy" id="1265417"/>
    <lineage>
        <taxon>Eukaryota</taxon>
        <taxon>Metazoa</taxon>
        <taxon>Ecdysozoa</taxon>
        <taxon>Arthropoda</taxon>
        <taxon>Hexapoda</taxon>
        <taxon>Insecta</taxon>
        <taxon>Pterygota</taxon>
        <taxon>Neoptera</taxon>
        <taxon>Endopterygota</taxon>
        <taxon>Coleoptera</taxon>
        <taxon>Polyphaga</taxon>
        <taxon>Cucujiformia</taxon>
        <taxon>Chrysomeloidea</taxon>
        <taxon>Cerambycidae</taxon>
        <taxon>Cerambycinae</taxon>
        <taxon>Callichromatini</taxon>
        <taxon>Aromia</taxon>
    </lineage>
</organism>
<protein>
    <recommendedName>
        <fullName evidence="1">DDE-1 domain-containing protein</fullName>
    </recommendedName>
</protein>